<dbReference type="AlphaFoldDB" id="A0AA39YNB7"/>
<organism evidence="2 3">
    <name type="scientific">Cercophora newfieldiana</name>
    <dbReference type="NCBI Taxonomy" id="92897"/>
    <lineage>
        <taxon>Eukaryota</taxon>
        <taxon>Fungi</taxon>
        <taxon>Dikarya</taxon>
        <taxon>Ascomycota</taxon>
        <taxon>Pezizomycotina</taxon>
        <taxon>Sordariomycetes</taxon>
        <taxon>Sordariomycetidae</taxon>
        <taxon>Sordariales</taxon>
        <taxon>Lasiosphaeriaceae</taxon>
        <taxon>Cercophora</taxon>
    </lineage>
</organism>
<reference evidence="2" key="1">
    <citation type="submission" date="2023-06" db="EMBL/GenBank/DDBJ databases">
        <title>Genome-scale phylogeny and comparative genomics of the fungal order Sordariales.</title>
        <authorList>
            <consortium name="Lawrence Berkeley National Laboratory"/>
            <person name="Hensen N."/>
            <person name="Bonometti L."/>
            <person name="Westerberg I."/>
            <person name="Brannstrom I.O."/>
            <person name="Guillou S."/>
            <person name="Cros-Aarteil S."/>
            <person name="Calhoun S."/>
            <person name="Haridas S."/>
            <person name="Kuo A."/>
            <person name="Mondo S."/>
            <person name="Pangilinan J."/>
            <person name="Riley R."/>
            <person name="Labutti K."/>
            <person name="Andreopoulos B."/>
            <person name="Lipzen A."/>
            <person name="Chen C."/>
            <person name="Yanf M."/>
            <person name="Daum C."/>
            <person name="Ng V."/>
            <person name="Clum A."/>
            <person name="Steindorff A."/>
            <person name="Ohm R."/>
            <person name="Martin F."/>
            <person name="Silar P."/>
            <person name="Natvig D."/>
            <person name="Lalanne C."/>
            <person name="Gautier V."/>
            <person name="Ament-Velasquez S.L."/>
            <person name="Kruys A."/>
            <person name="Hutchinson M.I."/>
            <person name="Powell A.J."/>
            <person name="Barry K."/>
            <person name="Miller A.N."/>
            <person name="Grigoriev I.V."/>
            <person name="Debuchy R."/>
            <person name="Gladieux P."/>
            <person name="Thoren M.H."/>
            <person name="Johannesson H."/>
        </authorList>
    </citation>
    <scope>NUCLEOTIDE SEQUENCE</scope>
    <source>
        <strain evidence="2">SMH2532-1</strain>
    </source>
</reference>
<evidence type="ECO:0008006" key="4">
    <source>
        <dbReference type="Google" id="ProtNLM"/>
    </source>
</evidence>
<proteinExistence type="predicted"/>
<evidence type="ECO:0000313" key="2">
    <source>
        <dbReference type="EMBL" id="KAK0655045.1"/>
    </source>
</evidence>
<feature type="signal peptide" evidence="1">
    <location>
        <begin position="1"/>
        <end position="28"/>
    </location>
</feature>
<dbReference type="Proteomes" id="UP001174936">
    <property type="component" value="Unassembled WGS sequence"/>
</dbReference>
<sequence length="98" mass="10366">MPVTGSPITSFQLMSVWTSCLFVALTSSVVQKGQLAAALPGRNSSYLHTWAVSSLLSVFVANRPLVCPVASAAGTRLVTRAAMHATRYSTFAVPRALL</sequence>
<protein>
    <recommendedName>
        <fullName evidence="4">Secreted protein</fullName>
    </recommendedName>
</protein>
<dbReference type="EMBL" id="JAULSV010000001">
    <property type="protein sequence ID" value="KAK0655045.1"/>
    <property type="molecule type" value="Genomic_DNA"/>
</dbReference>
<keyword evidence="3" id="KW-1185">Reference proteome</keyword>
<comment type="caution">
    <text evidence="2">The sequence shown here is derived from an EMBL/GenBank/DDBJ whole genome shotgun (WGS) entry which is preliminary data.</text>
</comment>
<name>A0AA39YNB7_9PEZI</name>
<keyword evidence="1" id="KW-0732">Signal</keyword>
<gene>
    <name evidence="2" type="ORF">B0T16DRAFT_3480</name>
</gene>
<evidence type="ECO:0000313" key="3">
    <source>
        <dbReference type="Proteomes" id="UP001174936"/>
    </source>
</evidence>
<evidence type="ECO:0000256" key="1">
    <source>
        <dbReference type="SAM" id="SignalP"/>
    </source>
</evidence>
<feature type="chain" id="PRO_5041427406" description="Secreted protein" evidence="1">
    <location>
        <begin position="29"/>
        <end position="98"/>
    </location>
</feature>
<accession>A0AA39YNB7</accession>